<dbReference type="InterPro" id="IPR050266">
    <property type="entry name" value="AB_hydrolase_sf"/>
</dbReference>
<dbReference type="InterPro" id="IPR000073">
    <property type="entry name" value="AB_hydrolase_1"/>
</dbReference>
<keyword evidence="2" id="KW-0378">Hydrolase</keyword>
<gene>
    <name evidence="2" type="ORF">ACG0Z3_12685</name>
</gene>
<dbReference type="EMBL" id="JBIGHW010000006">
    <property type="protein sequence ID" value="MFG6441534.1"/>
    <property type="molecule type" value="Genomic_DNA"/>
</dbReference>
<dbReference type="SUPFAM" id="SSF53474">
    <property type="entry name" value="alpha/beta-Hydrolases"/>
    <property type="match status" value="2"/>
</dbReference>
<organism evidence="2 3">
    <name type="scientific">Pelomonas margarita</name>
    <dbReference type="NCBI Taxonomy" id="3299031"/>
    <lineage>
        <taxon>Bacteria</taxon>
        <taxon>Pseudomonadati</taxon>
        <taxon>Pseudomonadota</taxon>
        <taxon>Betaproteobacteria</taxon>
        <taxon>Burkholderiales</taxon>
        <taxon>Sphaerotilaceae</taxon>
        <taxon>Roseateles</taxon>
    </lineage>
</organism>
<sequence>MNLPTVRRAFVTVGERQVHYRQAGEGPPVLLLHQSPASSAELEPLMRHLAPRWCVIAPDTPGYGHSDPLGPAQAQLGIDAYADALAALLDALGLPRAALFGSHTGAIIATRFAARHPGRVSALVANGILLNSAEERAELCANYFPPFVPDWAGGHLAWLWSRLRDQLVYYPWYQRQAARRIEWAMTLADIDHAARDLLDAGDHYRSAYRAVLDYDIAPDLPRLAMPTCLMVAQTDALVMYVPQYPAASERLSIELLPDFDALPAAVERFLLRQPALAAAVIRPDVPRRYGPGSKMLHVQGAQLHLRQHAAEAGRPLLLLHDLGSSSAALLPLLAGMGGSRPLLAPDLPGHGLSDATSAHTPEAIAELLHALLGQAGMRDADVLAEGASAAVALALAARLPGLQVTLCNPRALAAAELPQLAQHLPPPLDACSAGSHLLRAWTYLKDRDLYSPWGERSAATALPGMQPPPAEALQRGLIDLLRARAIYPRLLAAALRQATWEAIAASGARVLAVPGHAAHTRLAGVQALPVERAGRAGLLGDLRR</sequence>
<evidence type="ECO:0000313" key="3">
    <source>
        <dbReference type="Proteomes" id="UP001606301"/>
    </source>
</evidence>
<dbReference type="InterPro" id="IPR029058">
    <property type="entry name" value="AB_hydrolase_fold"/>
</dbReference>
<evidence type="ECO:0000259" key="1">
    <source>
        <dbReference type="Pfam" id="PF00561"/>
    </source>
</evidence>
<reference evidence="2 3" key="1">
    <citation type="submission" date="2024-08" db="EMBL/GenBank/DDBJ databases">
        <authorList>
            <person name="Lu H."/>
        </authorList>
    </citation>
    <scope>NUCLEOTIDE SEQUENCE [LARGE SCALE GENOMIC DNA]</scope>
    <source>
        <strain evidence="2 3">LKC17W</strain>
    </source>
</reference>
<dbReference type="RefSeq" id="WP_394397876.1">
    <property type="nucleotide sequence ID" value="NZ_JBIGHW010000006.1"/>
</dbReference>
<feature type="domain" description="AB hydrolase-1" evidence="1">
    <location>
        <begin position="27"/>
        <end position="152"/>
    </location>
</feature>
<dbReference type="GO" id="GO:0016787">
    <property type="term" value="F:hydrolase activity"/>
    <property type="evidence" value="ECO:0007669"/>
    <property type="project" value="UniProtKB-KW"/>
</dbReference>
<protein>
    <submittedName>
        <fullName evidence="2">Alpha/beta fold hydrolase</fullName>
    </submittedName>
</protein>
<dbReference type="Pfam" id="PF00561">
    <property type="entry name" value="Abhydrolase_1"/>
    <property type="match status" value="1"/>
</dbReference>
<proteinExistence type="predicted"/>
<dbReference type="PANTHER" id="PTHR43798:SF33">
    <property type="entry name" value="HYDROLASE, PUTATIVE (AFU_ORTHOLOGUE AFUA_2G14860)-RELATED"/>
    <property type="match status" value="1"/>
</dbReference>
<comment type="caution">
    <text evidence="2">The sequence shown here is derived from an EMBL/GenBank/DDBJ whole genome shotgun (WGS) entry which is preliminary data.</text>
</comment>
<dbReference type="PRINTS" id="PR00111">
    <property type="entry name" value="ABHYDROLASE"/>
</dbReference>
<dbReference type="Proteomes" id="UP001606301">
    <property type="component" value="Unassembled WGS sequence"/>
</dbReference>
<evidence type="ECO:0000313" key="2">
    <source>
        <dbReference type="EMBL" id="MFG6441534.1"/>
    </source>
</evidence>
<dbReference type="Gene3D" id="3.40.50.1820">
    <property type="entry name" value="alpha/beta hydrolase"/>
    <property type="match status" value="2"/>
</dbReference>
<keyword evidence="3" id="KW-1185">Reference proteome</keyword>
<name>A0ABW7FJN8_9BURK</name>
<accession>A0ABW7FJN8</accession>
<dbReference type="PANTHER" id="PTHR43798">
    <property type="entry name" value="MONOACYLGLYCEROL LIPASE"/>
    <property type="match status" value="1"/>
</dbReference>